<evidence type="ECO:0000313" key="4">
    <source>
        <dbReference type="Proteomes" id="UP001184230"/>
    </source>
</evidence>
<feature type="domain" description="HMA" evidence="2">
    <location>
        <begin position="98"/>
        <end position="161"/>
    </location>
</feature>
<gene>
    <name evidence="3" type="ORF">J2739_000286</name>
</gene>
<dbReference type="PROSITE" id="PS50846">
    <property type="entry name" value="HMA_2"/>
    <property type="match status" value="1"/>
</dbReference>
<dbReference type="InterPro" id="IPR017969">
    <property type="entry name" value="Heavy-metal-associated_CS"/>
</dbReference>
<accession>A0ABU1N9F3</accession>
<keyword evidence="1" id="KW-0479">Metal-binding</keyword>
<protein>
    <submittedName>
        <fullName evidence="3">Copper chaperone CopZ/acyl carrier protein</fullName>
    </submittedName>
</protein>
<keyword evidence="4" id="KW-1185">Reference proteome</keyword>
<reference evidence="3 4" key="1">
    <citation type="submission" date="2023-07" db="EMBL/GenBank/DDBJ databases">
        <title>Sorghum-associated microbial communities from plants grown in Nebraska, USA.</title>
        <authorList>
            <person name="Schachtman D."/>
        </authorList>
    </citation>
    <scope>NUCLEOTIDE SEQUENCE [LARGE SCALE GENOMIC DNA]</scope>
    <source>
        <strain evidence="3 4">DS1781</strain>
    </source>
</reference>
<proteinExistence type="predicted"/>
<name>A0ABU1N9F3_9BURK</name>
<evidence type="ECO:0000259" key="2">
    <source>
        <dbReference type="PROSITE" id="PS50846"/>
    </source>
</evidence>
<organism evidence="3 4">
    <name type="scientific">Variovorax soli</name>
    <dbReference type="NCBI Taxonomy" id="376815"/>
    <lineage>
        <taxon>Bacteria</taxon>
        <taxon>Pseudomonadati</taxon>
        <taxon>Pseudomonadota</taxon>
        <taxon>Betaproteobacteria</taxon>
        <taxon>Burkholderiales</taxon>
        <taxon>Comamonadaceae</taxon>
        <taxon>Variovorax</taxon>
    </lineage>
</organism>
<dbReference type="Proteomes" id="UP001184230">
    <property type="component" value="Unassembled WGS sequence"/>
</dbReference>
<dbReference type="InterPro" id="IPR036163">
    <property type="entry name" value="HMA_dom_sf"/>
</dbReference>
<dbReference type="SUPFAM" id="SSF47336">
    <property type="entry name" value="ACP-like"/>
    <property type="match status" value="1"/>
</dbReference>
<sequence>MATPTFNTIAAILAQDFHVPPAQLRADDVLDHLGLDRRERLELMFAVEDAFRLRIPGHRLDPREPGITLQQVCDAVDLDIDTVAESTLSLQIPEGATMSQKFQVSGMSCSHCVSAVQNAVQAIDPKAQVTVDLETGHVDVMSTQPRQDIVLAIENAGYRVE</sequence>
<evidence type="ECO:0000256" key="1">
    <source>
        <dbReference type="ARBA" id="ARBA00022723"/>
    </source>
</evidence>
<dbReference type="RefSeq" id="WP_405053802.1">
    <property type="nucleotide sequence ID" value="NZ_JAVDRF010000001.1"/>
</dbReference>
<dbReference type="Gene3D" id="3.30.70.100">
    <property type="match status" value="1"/>
</dbReference>
<evidence type="ECO:0000313" key="3">
    <source>
        <dbReference type="EMBL" id="MDR6534526.1"/>
    </source>
</evidence>
<dbReference type="Gene3D" id="1.10.1200.10">
    <property type="entry name" value="ACP-like"/>
    <property type="match status" value="1"/>
</dbReference>
<dbReference type="InterPro" id="IPR036736">
    <property type="entry name" value="ACP-like_sf"/>
</dbReference>
<dbReference type="InterPro" id="IPR006121">
    <property type="entry name" value="HMA_dom"/>
</dbReference>
<dbReference type="SUPFAM" id="SSF55008">
    <property type="entry name" value="HMA, heavy metal-associated domain"/>
    <property type="match status" value="1"/>
</dbReference>
<comment type="caution">
    <text evidence="3">The sequence shown here is derived from an EMBL/GenBank/DDBJ whole genome shotgun (WGS) entry which is preliminary data.</text>
</comment>
<dbReference type="PROSITE" id="PS01047">
    <property type="entry name" value="HMA_1"/>
    <property type="match status" value="1"/>
</dbReference>
<dbReference type="EMBL" id="JAVDRF010000001">
    <property type="protein sequence ID" value="MDR6534526.1"/>
    <property type="molecule type" value="Genomic_DNA"/>
</dbReference>
<dbReference type="Pfam" id="PF00403">
    <property type="entry name" value="HMA"/>
    <property type="match status" value="1"/>
</dbReference>
<dbReference type="CDD" id="cd00371">
    <property type="entry name" value="HMA"/>
    <property type="match status" value="1"/>
</dbReference>